<dbReference type="Proteomes" id="UP000660745">
    <property type="component" value="Unassembled WGS sequence"/>
</dbReference>
<dbReference type="InterPro" id="IPR027417">
    <property type="entry name" value="P-loop_NTPase"/>
</dbReference>
<dbReference type="RefSeq" id="WP_189141603.1">
    <property type="nucleotide sequence ID" value="NZ_BMNK01000010.1"/>
</dbReference>
<dbReference type="Gene3D" id="3.40.50.300">
    <property type="entry name" value="P-loop containing nucleotide triphosphate hydrolases"/>
    <property type="match status" value="1"/>
</dbReference>
<protein>
    <submittedName>
        <fullName evidence="1">Uncharacterized protein</fullName>
    </submittedName>
</protein>
<dbReference type="EMBL" id="BMNK01000010">
    <property type="protein sequence ID" value="GGP11425.1"/>
    <property type="molecule type" value="Genomic_DNA"/>
</dbReference>
<keyword evidence="2" id="KW-1185">Reference proteome</keyword>
<name>A0A918AAT0_9ACTN</name>
<organism evidence="1 2">
    <name type="scientific">Nonomuraea glycinis</name>
    <dbReference type="NCBI Taxonomy" id="2047744"/>
    <lineage>
        <taxon>Bacteria</taxon>
        <taxon>Bacillati</taxon>
        <taxon>Actinomycetota</taxon>
        <taxon>Actinomycetes</taxon>
        <taxon>Streptosporangiales</taxon>
        <taxon>Streptosporangiaceae</taxon>
        <taxon>Nonomuraea</taxon>
    </lineage>
</organism>
<reference evidence="1" key="1">
    <citation type="journal article" date="2014" name="Int. J. Syst. Evol. Microbiol.">
        <title>Complete genome sequence of Corynebacterium casei LMG S-19264T (=DSM 44701T), isolated from a smear-ripened cheese.</title>
        <authorList>
            <consortium name="US DOE Joint Genome Institute (JGI-PGF)"/>
            <person name="Walter F."/>
            <person name="Albersmeier A."/>
            <person name="Kalinowski J."/>
            <person name="Ruckert C."/>
        </authorList>
    </citation>
    <scope>NUCLEOTIDE SEQUENCE</scope>
    <source>
        <strain evidence="1">CGMCC 4.7430</strain>
    </source>
</reference>
<accession>A0A918AAT0</accession>
<evidence type="ECO:0000313" key="1">
    <source>
        <dbReference type="EMBL" id="GGP11425.1"/>
    </source>
</evidence>
<comment type="caution">
    <text evidence="1">The sequence shown here is derived from an EMBL/GenBank/DDBJ whole genome shotgun (WGS) entry which is preliminary data.</text>
</comment>
<evidence type="ECO:0000313" key="2">
    <source>
        <dbReference type="Proteomes" id="UP000660745"/>
    </source>
</evidence>
<sequence length="329" mass="37180">MFGEDRYELYGLPSGNPYAGRPLDPLLSPSDCELILELEGFIRLAMIQAVVEQAIKEKRPAFFLIVGVGNSGRTTLANHVMHLYRQAAAAHAPEFTFLAHGAERGDMTHDSYAVLCSTLLSLRNKMKGHQIPISRELGDWFAELSQKGRMVPLNEYDLQEIAESTARECASREAGFGIRYEGVPDKRLIPLAQRVFENTSTVVVFTVDDYQHANTVQLTEADRQAFGKQGHVCDLNALTPRQIAALATDRWNGTSPTPFDSEGIQKVFGARSYTIGQALRHLEILLDLRLSEYERDEPWPTDDLRIHELWIRLKLWQRDKWNKLDGIDG</sequence>
<reference evidence="1" key="2">
    <citation type="submission" date="2020-09" db="EMBL/GenBank/DDBJ databases">
        <authorList>
            <person name="Sun Q."/>
            <person name="Zhou Y."/>
        </authorList>
    </citation>
    <scope>NUCLEOTIDE SEQUENCE</scope>
    <source>
        <strain evidence="1">CGMCC 4.7430</strain>
    </source>
</reference>
<proteinExistence type="predicted"/>
<gene>
    <name evidence="1" type="ORF">GCM10012278_54970</name>
</gene>
<dbReference type="AlphaFoldDB" id="A0A918AAT0"/>